<feature type="domain" description="Protein kinase" evidence="3">
    <location>
        <begin position="437"/>
        <end position="735"/>
    </location>
</feature>
<accession>A0A2Z6QUY2</accession>
<dbReference type="PANTHER" id="PTHR44329">
    <property type="entry name" value="SERINE/THREONINE-PROTEIN KINASE TNNI3K-RELATED"/>
    <property type="match status" value="1"/>
</dbReference>
<dbReference type="AlphaFoldDB" id="A0A2Z6QUY2"/>
<dbReference type="PANTHER" id="PTHR44329:SF298">
    <property type="entry name" value="MIXED LINEAGE KINASE DOMAIN-LIKE PROTEIN"/>
    <property type="match status" value="1"/>
</dbReference>
<name>A0A2Z6QUY2_9GLOM</name>
<dbReference type="EMBL" id="BEXD01001446">
    <property type="protein sequence ID" value="GBB94133.1"/>
    <property type="molecule type" value="Genomic_DNA"/>
</dbReference>
<dbReference type="Gene3D" id="1.10.510.10">
    <property type="entry name" value="Transferase(Phosphotransferase) domain 1"/>
    <property type="match status" value="3"/>
</dbReference>
<dbReference type="GO" id="GO:0004674">
    <property type="term" value="F:protein serine/threonine kinase activity"/>
    <property type="evidence" value="ECO:0007669"/>
    <property type="project" value="TreeGrafter"/>
</dbReference>
<keyword evidence="1" id="KW-0547">Nucleotide-binding</keyword>
<dbReference type="STRING" id="94130.A0A2Z6QUY2"/>
<keyword evidence="2" id="KW-0067">ATP-binding</keyword>
<comment type="caution">
    <text evidence="4">The sequence shown here is derived from an EMBL/GenBank/DDBJ whole genome shotgun (WGS) entry which is preliminary data.</text>
</comment>
<evidence type="ECO:0000259" key="3">
    <source>
        <dbReference type="PROSITE" id="PS50011"/>
    </source>
</evidence>
<dbReference type="GO" id="GO:0005524">
    <property type="term" value="F:ATP binding"/>
    <property type="evidence" value="ECO:0007669"/>
    <property type="project" value="InterPro"/>
</dbReference>
<evidence type="ECO:0000313" key="4">
    <source>
        <dbReference type="EMBL" id="GBB94133.1"/>
    </source>
</evidence>
<gene>
    <name evidence="4" type="ORF">RclHR1_00230011</name>
</gene>
<dbReference type="Pfam" id="PF00069">
    <property type="entry name" value="Pkinase"/>
    <property type="match status" value="1"/>
</dbReference>
<feature type="domain" description="Protein kinase" evidence="3">
    <location>
        <begin position="829"/>
        <end position="1103"/>
    </location>
</feature>
<dbReference type="InterPro" id="IPR001245">
    <property type="entry name" value="Ser-Thr/Tyr_kinase_cat_dom"/>
</dbReference>
<evidence type="ECO:0000313" key="5">
    <source>
        <dbReference type="Proteomes" id="UP000247702"/>
    </source>
</evidence>
<dbReference type="InterPro" id="IPR011009">
    <property type="entry name" value="Kinase-like_dom_sf"/>
</dbReference>
<proteinExistence type="predicted"/>
<feature type="domain" description="Protein kinase" evidence="3">
    <location>
        <begin position="1"/>
        <end position="306"/>
    </location>
</feature>
<keyword evidence="5" id="KW-1185">Reference proteome</keyword>
<dbReference type="InterPro" id="IPR000719">
    <property type="entry name" value="Prot_kinase_dom"/>
</dbReference>
<sequence length="1205" mass="139656">MNSNNVQVNKIQELTKPEFNVSNASNSGNVNNKNCSYCNNPFTEELWCKNCDPFNIMEGWSSGNSDIDKFIKDSMYNGIEKARHRMYYQFKCLEWVPFDKFTNIKKIGEGGFAKIYSADWTDGRLNYEKYCDWEKLNSKPIKVALKKLKKSWSISTEYLDELKTDYKLSKFYGITKDLKTEEFMLILSSCKRYYISDYGIYGPANENKIYGVLSYIAPEVLYGKPHTLSSDIYSFGIIMTELSSGKPPFYYRKHDSNLAIDICRGLRPEFGEGTPEIYKKLANRCTSANSNHRPTVSQLSKILEYWNNSVNGKPYSYIEEKIKTTFENADKEIPNISILYKRNPNAIYTSREFSFNNLLEPINSYNFEEYNIDHKSCSYCGKSFIEEFWCGECDPYNIMEGCDSGDPNIDKFIKDTMYNASQKSNDKFLEWVPFNRFIDIELIGKGEFAEVYSAMWIDSRSSYYKLDGNWKRVYFGHFGHTKVVLKKFKKLNSSQNMSTRYLNELNKSCSSFYGMTKDPATKEFMLIMEFANKGNLRNLLLNNFNDMFWNDKIKLLYNLAIDLKNLHEQKYLHKNLHSGNVLQIFSGDTSRNSYKSEYFHKKFHNERFLQGNAYFVLDFGLTGPAYEQNDNEIYGVLPYIAPEVLNGKSYTPFSDIYSFGIIMVELSSGKPPFYGKKHDSNLEIDICRGLRPEFGEGTPEIYKKLAYRCMSANLDHRPTAVELYNILNDCKRLTFNNLSEPVNSSIITSYLKGYSNLTVSDHKTAYYYCFRCDKSFTDVSWCKTCDPYCMINGWTSRNLKVDKFIRNTIYKAGLKSNFAFVEWVPFNRFANIEEIGEGGFAKVYSAMWIDGKSEYKKLNGVNWKKLSFTPNKVALKRLNKSQDISAKFLNELKTHWELNAKSNDSTLKFYGMTMDPETEDFMMIIEFANEGSLSNILSKNFSNILWKDKIKLLYNITMDLKCLHELGYLHKDLHSGNILQNGKASYIADFGLSGPAGEQKSRDKLYGVLPYIAPEVLNGEPYTSSSDIYSFGIIMTELSSGKPPFYKEKHDICLALKMCNGYRPEFDKDTPEIYKKLAYRCMNANAEQRPTAIELNEILEHWYNSINQKIFGDKEEKIQAIFEGADKKIPNILISYEKNSDAIYTSRALSFSNLSKPINSRESISYLNSEDFHDSELVNLDYKKYSMHLQCDKNSVDDKEKERKR</sequence>
<dbReference type="InterPro" id="IPR051681">
    <property type="entry name" value="Ser/Thr_Kinases-Pseudokinases"/>
</dbReference>
<dbReference type="SUPFAM" id="SSF56112">
    <property type="entry name" value="Protein kinase-like (PK-like)"/>
    <property type="match status" value="3"/>
</dbReference>
<dbReference type="Pfam" id="PF07714">
    <property type="entry name" value="PK_Tyr_Ser-Thr"/>
    <property type="match status" value="2"/>
</dbReference>
<reference evidence="4 5" key="1">
    <citation type="submission" date="2017-11" db="EMBL/GenBank/DDBJ databases">
        <title>The genome of Rhizophagus clarus HR1 reveals common genetic basis of auxotrophy among arbuscular mycorrhizal fungi.</title>
        <authorList>
            <person name="Kobayashi Y."/>
        </authorList>
    </citation>
    <scope>NUCLEOTIDE SEQUENCE [LARGE SCALE GENOMIC DNA]</scope>
    <source>
        <strain evidence="4 5">HR1</strain>
    </source>
</reference>
<protein>
    <recommendedName>
        <fullName evidence="3">Protein kinase domain-containing protein</fullName>
    </recommendedName>
</protein>
<evidence type="ECO:0000256" key="1">
    <source>
        <dbReference type="ARBA" id="ARBA00022741"/>
    </source>
</evidence>
<organism evidence="4 5">
    <name type="scientific">Rhizophagus clarus</name>
    <dbReference type="NCBI Taxonomy" id="94130"/>
    <lineage>
        <taxon>Eukaryota</taxon>
        <taxon>Fungi</taxon>
        <taxon>Fungi incertae sedis</taxon>
        <taxon>Mucoromycota</taxon>
        <taxon>Glomeromycotina</taxon>
        <taxon>Glomeromycetes</taxon>
        <taxon>Glomerales</taxon>
        <taxon>Glomeraceae</taxon>
        <taxon>Rhizophagus</taxon>
    </lineage>
</organism>
<dbReference type="Proteomes" id="UP000247702">
    <property type="component" value="Unassembled WGS sequence"/>
</dbReference>
<evidence type="ECO:0000256" key="2">
    <source>
        <dbReference type="ARBA" id="ARBA00022840"/>
    </source>
</evidence>
<dbReference type="PROSITE" id="PS50011">
    <property type="entry name" value="PROTEIN_KINASE_DOM"/>
    <property type="match status" value="3"/>
</dbReference>